<organism evidence="1 2">
    <name type="scientific">Dentiscutata heterogama</name>
    <dbReference type="NCBI Taxonomy" id="1316150"/>
    <lineage>
        <taxon>Eukaryota</taxon>
        <taxon>Fungi</taxon>
        <taxon>Fungi incertae sedis</taxon>
        <taxon>Mucoromycota</taxon>
        <taxon>Glomeromycotina</taxon>
        <taxon>Glomeromycetes</taxon>
        <taxon>Diversisporales</taxon>
        <taxon>Gigasporaceae</taxon>
        <taxon>Dentiscutata</taxon>
    </lineage>
</organism>
<keyword evidence="2" id="KW-1185">Reference proteome</keyword>
<protein>
    <submittedName>
        <fullName evidence="1">5882_t:CDS:1</fullName>
    </submittedName>
</protein>
<evidence type="ECO:0000313" key="2">
    <source>
        <dbReference type="Proteomes" id="UP000789702"/>
    </source>
</evidence>
<evidence type="ECO:0000313" key="1">
    <source>
        <dbReference type="EMBL" id="CAG8580495.1"/>
    </source>
</evidence>
<sequence length="57" mass="6587">MLTLRSSHHNPQSSKVHPKFIIIIYRVVLEQPLYWVSGLLSEESSLHEQEISSRVVS</sequence>
<gene>
    <name evidence="1" type="ORF">DHETER_LOCUS6447</name>
</gene>
<comment type="caution">
    <text evidence="1">The sequence shown here is derived from an EMBL/GenBank/DDBJ whole genome shotgun (WGS) entry which is preliminary data.</text>
</comment>
<name>A0ACA9MCI5_9GLOM</name>
<proteinExistence type="predicted"/>
<reference evidence="1" key="1">
    <citation type="submission" date="2021-06" db="EMBL/GenBank/DDBJ databases">
        <authorList>
            <person name="Kallberg Y."/>
            <person name="Tangrot J."/>
            <person name="Rosling A."/>
        </authorList>
    </citation>
    <scope>NUCLEOTIDE SEQUENCE</scope>
    <source>
        <strain evidence="1">IL203A</strain>
    </source>
</reference>
<dbReference type="Proteomes" id="UP000789702">
    <property type="component" value="Unassembled WGS sequence"/>
</dbReference>
<dbReference type="EMBL" id="CAJVPU010008137">
    <property type="protein sequence ID" value="CAG8580495.1"/>
    <property type="molecule type" value="Genomic_DNA"/>
</dbReference>
<accession>A0ACA9MCI5</accession>